<dbReference type="AlphaFoldDB" id="A0A178IMY3"/>
<keyword evidence="2" id="KW-1185">Reference proteome</keyword>
<protein>
    <submittedName>
        <fullName evidence="1">Uncharacterized protein</fullName>
    </submittedName>
</protein>
<evidence type="ECO:0000313" key="2">
    <source>
        <dbReference type="Proteomes" id="UP000078486"/>
    </source>
</evidence>
<dbReference type="EMBL" id="LRRQ01000032">
    <property type="protein sequence ID" value="OAM91263.1"/>
    <property type="molecule type" value="Genomic_DNA"/>
</dbReference>
<dbReference type="Proteomes" id="UP000078486">
    <property type="component" value="Unassembled WGS sequence"/>
</dbReference>
<name>A0A178IMY3_9BACT</name>
<sequence length="93" mass="10605">MFQQHFCNFVLQKTLDGFARGARAKHFVETGPKNRLYVTGSDFQLMPESAQPRQFARDHVFAYLPLHRVGQNAKTQFFPSCAPPAPTKVVQRP</sequence>
<dbReference type="STRING" id="1184151.AW736_04130"/>
<gene>
    <name evidence="1" type="ORF">AW736_04130</name>
</gene>
<proteinExistence type="predicted"/>
<accession>A0A178IMY3</accession>
<organism evidence="1 2">
    <name type="scientific">Termitidicoccus mucosus</name>
    <dbReference type="NCBI Taxonomy" id="1184151"/>
    <lineage>
        <taxon>Bacteria</taxon>
        <taxon>Pseudomonadati</taxon>
        <taxon>Verrucomicrobiota</taxon>
        <taxon>Opitutia</taxon>
        <taxon>Opitutales</taxon>
        <taxon>Opitutaceae</taxon>
        <taxon>Termitidicoccus</taxon>
    </lineage>
</organism>
<evidence type="ECO:0000313" key="1">
    <source>
        <dbReference type="EMBL" id="OAM91263.1"/>
    </source>
</evidence>
<reference evidence="1 2" key="1">
    <citation type="submission" date="2016-01" db="EMBL/GenBank/DDBJ databases">
        <title>High potential of lignocellulose degradation of a new Verrucomicrobia species.</title>
        <authorList>
            <person name="Wang Y."/>
            <person name="Shi Y."/>
            <person name="Qiu Z."/>
            <person name="Liu S."/>
            <person name="Yang H."/>
        </authorList>
    </citation>
    <scope>NUCLEOTIDE SEQUENCE [LARGE SCALE GENOMIC DNA]</scope>
    <source>
        <strain evidence="1 2">TSB47</strain>
    </source>
</reference>
<comment type="caution">
    <text evidence="1">The sequence shown here is derived from an EMBL/GenBank/DDBJ whole genome shotgun (WGS) entry which is preliminary data.</text>
</comment>